<dbReference type="GO" id="GO:0015629">
    <property type="term" value="C:actin cytoskeleton"/>
    <property type="evidence" value="ECO:0007669"/>
    <property type="project" value="TreeGrafter"/>
</dbReference>
<dbReference type="Gene3D" id="2.30.30.40">
    <property type="entry name" value="SH3 Domains"/>
    <property type="match status" value="1"/>
</dbReference>
<evidence type="ECO:0008006" key="12">
    <source>
        <dbReference type="Google" id="ProtNLM"/>
    </source>
</evidence>
<dbReference type="GO" id="GO:0097320">
    <property type="term" value="P:plasma membrane tubulation"/>
    <property type="evidence" value="ECO:0007669"/>
    <property type="project" value="TreeGrafter"/>
</dbReference>
<feature type="region of interest" description="Disordered" evidence="7">
    <location>
        <begin position="240"/>
        <end position="428"/>
    </location>
</feature>
<feature type="compositionally biased region" description="Pro residues" evidence="7">
    <location>
        <begin position="647"/>
        <end position="656"/>
    </location>
</feature>
<evidence type="ECO:0000256" key="2">
    <source>
        <dbReference type="ARBA" id="ARBA00022443"/>
    </source>
</evidence>
<evidence type="ECO:0000256" key="4">
    <source>
        <dbReference type="ARBA" id="ARBA00023212"/>
    </source>
</evidence>
<dbReference type="GO" id="GO:0043332">
    <property type="term" value="C:mating projection tip"/>
    <property type="evidence" value="ECO:0007669"/>
    <property type="project" value="TreeGrafter"/>
</dbReference>
<dbReference type="OrthoDB" id="10263741at2759"/>
<feature type="compositionally biased region" description="Basic and acidic residues" evidence="7">
    <location>
        <begin position="535"/>
        <end position="544"/>
    </location>
</feature>
<dbReference type="GO" id="GO:0051666">
    <property type="term" value="P:actin cortical patch localization"/>
    <property type="evidence" value="ECO:0007669"/>
    <property type="project" value="InterPro"/>
</dbReference>
<comment type="subcellular location">
    <subcellularLocation>
        <location evidence="1">Cytoplasm</location>
        <location evidence="1">Cytoskeleton</location>
    </subcellularLocation>
</comment>
<dbReference type="PRINTS" id="PR00452">
    <property type="entry name" value="SH3DOMAIN"/>
</dbReference>
<dbReference type="SMART" id="SM00721">
    <property type="entry name" value="BAR"/>
    <property type="match status" value="1"/>
</dbReference>
<keyword evidence="2 5" id="KW-0728">SH3 domain</keyword>
<accession>A0A9P7RQF2</accession>
<dbReference type="RefSeq" id="XP_043003852.1">
    <property type="nucleotide sequence ID" value="XM_043158503.1"/>
</dbReference>
<evidence type="ECO:0000256" key="3">
    <source>
        <dbReference type="ARBA" id="ARBA00022490"/>
    </source>
</evidence>
<evidence type="ECO:0000256" key="6">
    <source>
        <dbReference type="SAM" id="Coils"/>
    </source>
</evidence>
<gene>
    <name evidence="10" type="ORF">E1B28_013354</name>
</gene>
<feature type="region of interest" description="Disordered" evidence="7">
    <location>
        <begin position="577"/>
        <end position="707"/>
    </location>
</feature>
<feature type="compositionally biased region" description="Polar residues" evidence="7">
    <location>
        <begin position="394"/>
        <end position="410"/>
    </location>
</feature>
<evidence type="ECO:0000259" key="9">
    <source>
        <dbReference type="PROSITE" id="PS51021"/>
    </source>
</evidence>
<dbReference type="PANTHER" id="PTHR47174:SF3">
    <property type="entry name" value="BRIDGING INTEGRATOR 3"/>
    <property type="match status" value="1"/>
</dbReference>
<protein>
    <recommendedName>
        <fullName evidence="12">BAR-domain-containing protein</fullName>
    </recommendedName>
</protein>
<feature type="compositionally biased region" description="Basic and acidic residues" evidence="7">
    <location>
        <begin position="329"/>
        <end position="344"/>
    </location>
</feature>
<keyword evidence="6" id="KW-0175">Coiled coil</keyword>
<evidence type="ECO:0000313" key="10">
    <source>
        <dbReference type="EMBL" id="KAG7087381.1"/>
    </source>
</evidence>
<sequence length="707" mass="78270">MASKQLGKLRQWAGEVISSRERTTLSEEFQELEKDIELRRSGNEKLYFACETYHHALKKKKDCLALDDPEKLLPIDILGIVMITHGEEFGDSVFGTSLVKLGRAHCKVATLQEGFALTFRDTYMATIEKFGDEIKEYEHLRKKLDSRRLSYDAAVSKVEKMKHNKKEKDRRDAEEDLEKAQARYEETTEDVRAQMHQIQEFEIDQMRELTALLDIELDFVEKYAEVLRDVKNEWPSISSVRPATRTNGISRTTSKRKEKGQKSRLKRSVSSTRSAGHSTAVEASADEDGDDPQSGVSRPSSRRSTFTHHRSESVSGKSRSRPSSRASRKRSDSIADEERAEKGTMRLNMAGLMGSFSGRGKKKEREKFANLDDDEEVRVNDERTETEDGDPSASPVQSHKSFSGWSSSTKGRARTHSKSKSDQVPISDYSPTLLSRIQGQMQKQPEKDKKVVRALYDFSGSSDELSFKVGDEIVVLSETLEGWWMGETKGRLGLFPVPYTEPLPTKPPLPVRPDLVGRSGGIAATSLSNSSNSLHDSDGYRTSDIEDGEVYGSRPLAHHDSSFIGVGGGLPDSASFTESILDDDNDNRSQLLKPSLSHMSRRGTASTSSSTSSSPALPFRHDSSTTPKKAPPPPPPRRSTGNLLPSATPPIPPRRPGAPRSQSSSISLPQSMPASSSSVSSHDGHYDRSPFDSLTELSGDGGKSNPF</sequence>
<dbReference type="PANTHER" id="PTHR47174">
    <property type="entry name" value="BRIDGING INTEGRATOR 3"/>
    <property type="match status" value="1"/>
</dbReference>
<feature type="compositionally biased region" description="Basic residues" evidence="7">
    <location>
        <begin position="318"/>
        <end position="328"/>
    </location>
</feature>
<dbReference type="Pfam" id="PF00018">
    <property type="entry name" value="SH3_1"/>
    <property type="match status" value="1"/>
</dbReference>
<dbReference type="InterPro" id="IPR001452">
    <property type="entry name" value="SH3_domain"/>
</dbReference>
<feature type="domain" description="SH3" evidence="8">
    <location>
        <begin position="447"/>
        <end position="505"/>
    </location>
</feature>
<dbReference type="GO" id="GO:1990528">
    <property type="term" value="C:Rvs161p-Rvs167p complex"/>
    <property type="evidence" value="ECO:0007669"/>
    <property type="project" value="TreeGrafter"/>
</dbReference>
<dbReference type="InterPro" id="IPR027267">
    <property type="entry name" value="AH/BAR_dom_sf"/>
</dbReference>
<dbReference type="CDD" id="cd00174">
    <property type="entry name" value="SH3"/>
    <property type="match status" value="1"/>
</dbReference>
<organism evidence="10 11">
    <name type="scientific">Marasmius oreades</name>
    <name type="common">fairy-ring Marasmius</name>
    <dbReference type="NCBI Taxonomy" id="181124"/>
    <lineage>
        <taxon>Eukaryota</taxon>
        <taxon>Fungi</taxon>
        <taxon>Dikarya</taxon>
        <taxon>Basidiomycota</taxon>
        <taxon>Agaricomycotina</taxon>
        <taxon>Agaricomycetes</taxon>
        <taxon>Agaricomycetidae</taxon>
        <taxon>Agaricales</taxon>
        <taxon>Marasmiineae</taxon>
        <taxon>Marasmiaceae</taxon>
        <taxon>Marasmius</taxon>
    </lineage>
</organism>
<dbReference type="InterPro" id="IPR046982">
    <property type="entry name" value="BIN3/RVS161-like"/>
</dbReference>
<feature type="domain" description="BAR" evidence="9">
    <location>
        <begin position="14"/>
        <end position="243"/>
    </location>
</feature>
<dbReference type="InterPro" id="IPR036028">
    <property type="entry name" value="SH3-like_dom_sf"/>
</dbReference>
<evidence type="ECO:0000313" key="11">
    <source>
        <dbReference type="Proteomes" id="UP001049176"/>
    </source>
</evidence>
<reference evidence="10" key="1">
    <citation type="journal article" date="2021" name="Genome Biol. Evol.">
        <title>The assembled and annotated genome of the fairy-ring fungus Marasmius oreades.</title>
        <authorList>
            <person name="Hiltunen M."/>
            <person name="Ament-Velasquez S.L."/>
            <person name="Johannesson H."/>
        </authorList>
    </citation>
    <scope>NUCLEOTIDE SEQUENCE</scope>
    <source>
        <strain evidence="10">03SP1</strain>
    </source>
</reference>
<evidence type="ECO:0000256" key="1">
    <source>
        <dbReference type="ARBA" id="ARBA00004245"/>
    </source>
</evidence>
<dbReference type="KEGG" id="more:E1B28_013354"/>
<feature type="compositionally biased region" description="Low complexity" evidence="7">
    <location>
        <begin position="658"/>
        <end position="681"/>
    </location>
</feature>
<dbReference type="Proteomes" id="UP001049176">
    <property type="component" value="Chromosome 9"/>
</dbReference>
<comment type="caution">
    <text evidence="10">The sequence shown here is derived from an EMBL/GenBank/DDBJ whole genome shotgun (WGS) entry which is preliminary data.</text>
</comment>
<proteinExistence type="predicted"/>
<dbReference type="SUPFAM" id="SSF50044">
    <property type="entry name" value="SH3-domain"/>
    <property type="match status" value="1"/>
</dbReference>
<keyword evidence="4" id="KW-0206">Cytoskeleton</keyword>
<feature type="compositionally biased region" description="Polar residues" evidence="7">
    <location>
        <begin position="240"/>
        <end position="252"/>
    </location>
</feature>
<evidence type="ECO:0000256" key="5">
    <source>
        <dbReference type="PROSITE-ProRule" id="PRU00192"/>
    </source>
</evidence>
<dbReference type="GO" id="GO:0008289">
    <property type="term" value="F:lipid binding"/>
    <property type="evidence" value="ECO:0007669"/>
    <property type="project" value="TreeGrafter"/>
</dbReference>
<dbReference type="GO" id="GO:0006897">
    <property type="term" value="P:endocytosis"/>
    <property type="evidence" value="ECO:0007669"/>
    <property type="project" value="InterPro"/>
</dbReference>
<dbReference type="AlphaFoldDB" id="A0A9P7RQF2"/>
<dbReference type="Pfam" id="PF03114">
    <property type="entry name" value="BAR"/>
    <property type="match status" value="1"/>
</dbReference>
<dbReference type="SMART" id="SM00326">
    <property type="entry name" value="SH3"/>
    <property type="match status" value="1"/>
</dbReference>
<dbReference type="PROSITE" id="PS51021">
    <property type="entry name" value="BAR"/>
    <property type="match status" value="1"/>
</dbReference>
<dbReference type="GO" id="GO:0031097">
    <property type="term" value="C:medial cortex"/>
    <property type="evidence" value="ECO:0007669"/>
    <property type="project" value="TreeGrafter"/>
</dbReference>
<keyword evidence="3" id="KW-0963">Cytoplasm</keyword>
<evidence type="ECO:0000256" key="7">
    <source>
        <dbReference type="SAM" id="MobiDB-lite"/>
    </source>
</evidence>
<feature type="region of interest" description="Disordered" evidence="7">
    <location>
        <begin position="515"/>
        <end position="553"/>
    </location>
</feature>
<dbReference type="SUPFAM" id="SSF103657">
    <property type="entry name" value="BAR/IMD domain-like"/>
    <property type="match status" value="1"/>
</dbReference>
<dbReference type="InterPro" id="IPR004148">
    <property type="entry name" value="BAR_dom"/>
</dbReference>
<keyword evidence="11" id="KW-1185">Reference proteome</keyword>
<dbReference type="Gene3D" id="1.20.1270.60">
    <property type="entry name" value="Arfaptin homology (AH) domain/BAR domain"/>
    <property type="match status" value="1"/>
</dbReference>
<dbReference type="GeneID" id="66082429"/>
<evidence type="ECO:0000259" key="8">
    <source>
        <dbReference type="PROSITE" id="PS50002"/>
    </source>
</evidence>
<feature type="coiled-coil region" evidence="6">
    <location>
        <begin position="127"/>
        <end position="197"/>
    </location>
</feature>
<feature type="compositionally biased region" description="Polar residues" evidence="7">
    <location>
        <begin position="268"/>
        <end position="277"/>
    </location>
</feature>
<dbReference type="PROSITE" id="PS50002">
    <property type="entry name" value="SH3"/>
    <property type="match status" value="1"/>
</dbReference>
<dbReference type="EMBL" id="CM032189">
    <property type="protein sequence ID" value="KAG7087381.1"/>
    <property type="molecule type" value="Genomic_DNA"/>
</dbReference>
<name>A0A9P7RQF2_9AGAR</name>
<feature type="compositionally biased region" description="Basic residues" evidence="7">
    <location>
        <begin position="253"/>
        <end position="267"/>
    </location>
</feature>
<dbReference type="CDD" id="cd07593">
    <property type="entry name" value="BAR_MUG137_fungi"/>
    <property type="match status" value="1"/>
</dbReference>